<proteinExistence type="predicted"/>
<evidence type="ECO:0000313" key="2">
    <source>
        <dbReference type="Proteomes" id="UP000003157"/>
    </source>
</evidence>
<dbReference type="RefSeq" id="WP_008789707.1">
    <property type="nucleotide sequence ID" value="NZ_AKCB01000001.1"/>
</dbReference>
<organism evidence="1 2">
    <name type="scientific">Coprobacillus cateniformis</name>
    <dbReference type="NCBI Taxonomy" id="100884"/>
    <lineage>
        <taxon>Bacteria</taxon>
        <taxon>Bacillati</taxon>
        <taxon>Bacillota</taxon>
        <taxon>Erysipelotrichia</taxon>
        <taxon>Erysipelotrichales</taxon>
        <taxon>Coprobacillaceae</taxon>
        <taxon>Coprobacillus</taxon>
    </lineage>
</organism>
<dbReference type="GeneID" id="78228199"/>
<dbReference type="HOGENOM" id="CLU_1493806_0_0_9"/>
<keyword evidence="2" id="KW-1185">Reference proteome</keyword>
<comment type="caution">
    <text evidence="1">The sequence shown here is derived from an EMBL/GenBank/DDBJ whole genome shotgun (WGS) entry which is preliminary data.</text>
</comment>
<dbReference type="Proteomes" id="UP000003157">
    <property type="component" value="Unassembled WGS sequence"/>
</dbReference>
<protein>
    <recommendedName>
        <fullName evidence="3">DUF4367 domain-containing protein</fullName>
    </recommendedName>
</protein>
<dbReference type="OrthoDB" id="9972805at2"/>
<evidence type="ECO:0000313" key="1">
    <source>
        <dbReference type="EMBL" id="EFW04336.1"/>
    </source>
</evidence>
<evidence type="ECO:0008006" key="3">
    <source>
        <dbReference type="Google" id="ProtNLM"/>
    </source>
</evidence>
<dbReference type="EMBL" id="ADKX01000039">
    <property type="protein sequence ID" value="EFW04336.1"/>
    <property type="molecule type" value="Genomic_DNA"/>
</dbReference>
<name>E7GCX7_9FIRM</name>
<dbReference type="AlphaFoldDB" id="E7GCX7"/>
<dbReference type="eggNOG" id="ENOG5033YYT">
    <property type="taxonomic scope" value="Bacteria"/>
</dbReference>
<gene>
    <name evidence="1" type="ORF">HMPREF9488_02619</name>
</gene>
<reference evidence="1 2" key="1">
    <citation type="submission" date="2010-12" db="EMBL/GenBank/DDBJ databases">
        <title>The Genome Sequence of Coprobacillus sp. strain 29_1.</title>
        <authorList>
            <consortium name="The Broad Institute Genome Sequencing Platform"/>
            <person name="Earl A."/>
            <person name="Ward D."/>
            <person name="Feldgarden M."/>
            <person name="Gevers D."/>
            <person name="Daigneault M."/>
            <person name="Sibley C.D."/>
            <person name="White A."/>
            <person name="Strauss J."/>
            <person name="Allen-Vercoe E."/>
            <person name="Young S.K."/>
            <person name="Zeng Q."/>
            <person name="Gargeya S."/>
            <person name="Fitzgerald M."/>
            <person name="Haas B."/>
            <person name="Abouelleil A."/>
            <person name="Alvarado L."/>
            <person name="Arachchi H.M."/>
            <person name="Berlin A."/>
            <person name="Brown A."/>
            <person name="Chapman S.B."/>
            <person name="Chen Z."/>
            <person name="Dunbar C."/>
            <person name="Freedman E."/>
            <person name="Gearin G."/>
            <person name="Gellesch M."/>
            <person name="Goldberg J."/>
            <person name="Griggs A."/>
            <person name="Gujja S."/>
            <person name="Heilman E."/>
            <person name="Heiman D."/>
            <person name="Howarth C."/>
            <person name="Larson L."/>
            <person name="Lui A."/>
            <person name="MacDonald P.J.P."/>
            <person name="Mehta T."/>
            <person name="Montmayeur A."/>
            <person name="Murphy C."/>
            <person name="Neiman D."/>
            <person name="Pearson M."/>
            <person name="Priest M."/>
            <person name="Roberts A."/>
            <person name="Saif S."/>
            <person name="Shea T."/>
            <person name="Shenoy N."/>
            <person name="Sisk P."/>
            <person name="Stolte C."/>
            <person name="Sykes S."/>
            <person name="White J."/>
            <person name="Yandava C."/>
            <person name="Nusbaum C."/>
            <person name="Birren B."/>
        </authorList>
    </citation>
    <scope>NUCLEOTIDE SEQUENCE [LARGE SCALE GENOMIC DNA]</scope>
    <source>
        <strain evidence="1 2">29_1</strain>
    </source>
</reference>
<accession>E7GCX7</accession>
<sequence length="180" mass="21242">MNKRIVLIIVLSLLFVFWLLCVGFPRHMGNSYSSVKAFELSTGRHFYDFYAPEYYLDQTSKKQTLSAINYVKIWYQGSVDNDYSMQFQVNNSLEVSYSVSEFTKDEFEKIEAEYELIDKDFNIYYCFDSSGVYVAAHNNNEKSIIRIRINNSQIDTELDKMKTIVYEIMKDSIKLNEENH</sequence>